<accession>A0A8H3H3W5</accession>
<organism evidence="1 2">
    <name type="scientific">Rhizoctonia solani</name>
    <dbReference type="NCBI Taxonomy" id="456999"/>
    <lineage>
        <taxon>Eukaryota</taxon>
        <taxon>Fungi</taxon>
        <taxon>Dikarya</taxon>
        <taxon>Basidiomycota</taxon>
        <taxon>Agaricomycotina</taxon>
        <taxon>Agaricomycetes</taxon>
        <taxon>Cantharellales</taxon>
        <taxon>Ceratobasidiaceae</taxon>
        <taxon>Rhizoctonia</taxon>
    </lineage>
</organism>
<gene>
    <name evidence="1" type="ORF">RDB_LOCUS72510</name>
</gene>
<name>A0A8H3H3W5_9AGAM</name>
<dbReference type="AlphaFoldDB" id="A0A8H3H3W5"/>
<sequence length="87" mass="9537">MAQAAQALAPLEQAAVILAREGDRLLGRDGGGAMIQALEQRMGQQSAMNELFNGLGERVDLLTQRCDQMEERLALCERWSAQFHGHG</sequence>
<evidence type="ECO:0000313" key="2">
    <source>
        <dbReference type="Proteomes" id="UP000663850"/>
    </source>
</evidence>
<evidence type="ECO:0000313" key="1">
    <source>
        <dbReference type="EMBL" id="CAE6479048.1"/>
    </source>
</evidence>
<comment type="caution">
    <text evidence="1">The sequence shown here is derived from an EMBL/GenBank/DDBJ whole genome shotgun (WGS) entry which is preliminary data.</text>
</comment>
<protein>
    <submittedName>
        <fullName evidence="1">Uncharacterized protein</fullName>
    </submittedName>
</protein>
<dbReference type="Proteomes" id="UP000663850">
    <property type="component" value="Unassembled WGS sequence"/>
</dbReference>
<proteinExistence type="predicted"/>
<reference evidence="1" key="1">
    <citation type="submission" date="2021-01" db="EMBL/GenBank/DDBJ databases">
        <authorList>
            <person name="Kaushik A."/>
        </authorList>
    </citation>
    <scope>NUCLEOTIDE SEQUENCE</scope>
    <source>
        <strain evidence="1">Type strain: AG8-Rh-89/</strain>
    </source>
</reference>
<dbReference type="EMBL" id="CAJMWZ010003809">
    <property type="protein sequence ID" value="CAE6479048.1"/>
    <property type="molecule type" value="Genomic_DNA"/>
</dbReference>